<evidence type="ECO:0000259" key="10">
    <source>
        <dbReference type="PROSITE" id="PS50853"/>
    </source>
</evidence>
<evidence type="ECO:0000256" key="7">
    <source>
        <dbReference type="ARBA" id="ARBA00023136"/>
    </source>
</evidence>
<dbReference type="PANTHER" id="PTHR48423:SF1">
    <property type="entry name" value="INTERLEUKIN-27 RECEPTOR SUBUNIT ALPHA"/>
    <property type="match status" value="1"/>
</dbReference>
<evidence type="ECO:0000313" key="12">
    <source>
        <dbReference type="Proteomes" id="UP001159427"/>
    </source>
</evidence>
<dbReference type="InterPro" id="IPR003961">
    <property type="entry name" value="FN3_dom"/>
</dbReference>
<comment type="similarity">
    <text evidence="2">Belongs to the type I cytokine receptor family. Type 2 subfamily.</text>
</comment>
<dbReference type="PROSITE" id="PS50853">
    <property type="entry name" value="FN3"/>
    <property type="match status" value="2"/>
</dbReference>
<organism evidence="11 12">
    <name type="scientific">Porites evermanni</name>
    <dbReference type="NCBI Taxonomy" id="104178"/>
    <lineage>
        <taxon>Eukaryota</taxon>
        <taxon>Metazoa</taxon>
        <taxon>Cnidaria</taxon>
        <taxon>Anthozoa</taxon>
        <taxon>Hexacorallia</taxon>
        <taxon>Scleractinia</taxon>
        <taxon>Fungiina</taxon>
        <taxon>Poritidae</taxon>
        <taxon>Porites</taxon>
    </lineage>
</organism>
<evidence type="ECO:0000256" key="3">
    <source>
        <dbReference type="ARBA" id="ARBA00022692"/>
    </source>
</evidence>
<evidence type="ECO:0000256" key="8">
    <source>
        <dbReference type="ARBA" id="ARBA00023170"/>
    </source>
</evidence>
<keyword evidence="6" id="KW-1133">Transmembrane helix</keyword>
<keyword evidence="4" id="KW-0732">Signal</keyword>
<evidence type="ECO:0000256" key="9">
    <source>
        <dbReference type="ARBA" id="ARBA00023180"/>
    </source>
</evidence>
<evidence type="ECO:0000256" key="6">
    <source>
        <dbReference type="ARBA" id="ARBA00022989"/>
    </source>
</evidence>
<keyword evidence="8" id="KW-0675">Receptor</keyword>
<keyword evidence="7" id="KW-0472">Membrane</keyword>
<proteinExistence type="inferred from homology"/>
<keyword evidence="5" id="KW-0677">Repeat</keyword>
<keyword evidence="9" id="KW-0325">Glycoprotein</keyword>
<evidence type="ECO:0000256" key="4">
    <source>
        <dbReference type="ARBA" id="ARBA00022729"/>
    </source>
</evidence>
<dbReference type="SMART" id="SM00060">
    <property type="entry name" value="FN3"/>
    <property type="match status" value="1"/>
</dbReference>
<dbReference type="Pfam" id="PF00041">
    <property type="entry name" value="fn3"/>
    <property type="match status" value="2"/>
</dbReference>
<dbReference type="InterPro" id="IPR052672">
    <property type="entry name" value="Type1_Cytokine_Rcpt_Type2"/>
</dbReference>
<dbReference type="Gene3D" id="2.60.40.10">
    <property type="entry name" value="Immunoglobulins"/>
    <property type="match status" value="2"/>
</dbReference>
<feature type="domain" description="Fibronectin type-III" evidence="10">
    <location>
        <begin position="1"/>
        <end position="78"/>
    </location>
</feature>
<evidence type="ECO:0000256" key="5">
    <source>
        <dbReference type="ARBA" id="ARBA00022737"/>
    </source>
</evidence>
<dbReference type="EMBL" id="CALNXI010000025">
    <property type="protein sequence ID" value="CAH3015548.1"/>
    <property type="molecule type" value="Genomic_DNA"/>
</dbReference>
<accession>A0ABN8LJ89</accession>
<comment type="caution">
    <text evidence="11">The sequence shown here is derived from an EMBL/GenBank/DDBJ whole genome shotgun (WGS) entry which is preliminary data.</text>
</comment>
<sequence>MWNKVPYGKRKGHIRQYKVEYTEVASNYTQIREVGDKTRHLMVVDLKKNAHYTIKVSAATIKGYGPASQPLSVLTEQDLPSAPPQIVRAMNKTSTSILITWYEVPFGQKNGHILSYNVTYRLVKQNVTTTKQIEAPTLQVNLTGLRANTNYSITVMASTIKGHGPASPAIYVSTQNEGQ</sequence>
<dbReference type="InterPro" id="IPR036116">
    <property type="entry name" value="FN3_sf"/>
</dbReference>
<evidence type="ECO:0000313" key="11">
    <source>
        <dbReference type="EMBL" id="CAH3015548.1"/>
    </source>
</evidence>
<dbReference type="PANTHER" id="PTHR48423">
    <property type="entry name" value="INTERLEUKIN-27 RECEPTOR SUBUNIT ALPHA"/>
    <property type="match status" value="1"/>
</dbReference>
<keyword evidence="12" id="KW-1185">Reference proteome</keyword>
<dbReference type="Proteomes" id="UP001159427">
    <property type="component" value="Unassembled WGS sequence"/>
</dbReference>
<name>A0ABN8LJ89_9CNID</name>
<evidence type="ECO:0000256" key="1">
    <source>
        <dbReference type="ARBA" id="ARBA00004479"/>
    </source>
</evidence>
<comment type="subcellular location">
    <subcellularLocation>
        <location evidence="1">Membrane</location>
        <topology evidence="1">Single-pass type I membrane protein</topology>
    </subcellularLocation>
</comment>
<evidence type="ECO:0000256" key="2">
    <source>
        <dbReference type="ARBA" id="ARBA00008921"/>
    </source>
</evidence>
<dbReference type="CDD" id="cd00063">
    <property type="entry name" value="FN3"/>
    <property type="match status" value="2"/>
</dbReference>
<reference evidence="11 12" key="1">
    <citation type="submission" date="2022-05" db="EMBL/GenBank/DDBJ databases">
        <authorList>
            <consortium name="Genoscope - CEA"/>
            <person name="William W."/>
        </authorList>
    </citation>
    <scope>NUCLEOTIDE SEQUENCE [LARGE SCALE GENOMIC DNA]</scope>
</reference>
<keyword evidence="3" id="KW-0812">Transmembrane</keyword>
<gene>
    <name evidence="11" type="ORF">PEVE_00018406</name>
</gene>
<dbReference type="SUPFAM" id="SSF49265">
    <property type="entry name" value="Fibronectin type III"/>
    <property type="match status" value="1"/>
</dbReference>
<dbReference type="InterPro" id="IPR013783">
    <property type="entry name" value="Ig-like_fold"/>
</dbReference>
<protein>
    <recommendedName>
        <fullName evidence="10">Fibronectin type-III domain-containing protein</fullName>
    </recommendedName>
</protein>
<feature type="domain" description="Fibronectin type-III" evidence="10">
    <location>
        <begin position="83"/>
        <end position="177"/>
    </location>
</feature>